<reference evidence="1 2" key="1">
    <citation type="submission" date="2024-09" db="EMBL/GenBank/DDBJ databases">
        <authorList>
            <person name="Sun Q."/>
            <person name="Mori K."/>
        </authorList>
    </citation>
    <scope>NUCLEOTIDE SEQUENCE [LARGE SCALE GENOMIC DNA]</scope>
    <source>
        <strain evidence="1 2">JCM 13503</strain>
    </source>
</reference>
<protein>
    <submittedName>
        <fullName evidence="1">Uncharacterized protein</fullName>
    </submittedName>
</protein>
<dbReference type="EMBL" id="JBHLYR010000020">
    <property type="protein sequence ID" value="MFB9991540.1"/>
    <property type="molecule type" value="Genomic_DNA"/>
</dbReference>
<comment type="caution">
    <text evidence="1">The sequence shown here is derived from an EMBL/GenBank/DDBJ whole genome shotgun (WGS) entry which is preliminary data.</text>
</comment>
<accession>A0ABV6AVU2</accession>
<sequence>MPTDHSLMNGEAVDLSERLQHLQLWMHHVHLRLAALKAREFIALGAPPFDWRTVQVDAH</sequence>
<keyword evidence="2" id="KW-1185">Reference proteome</keyword>
<proteinExistence type="predicted"/>
<dbReference type="Proteomes" id="UP001589733">
    <property type="component" value="Unassembled WGS sequence"/>
</dbReference>
<gene>
    <name evidence="1" type="ORF">ACFFLM_06110</name>
</gene>
<evidence type="ECO:0000313" key="1">
    <source>
        <dbReference type="EMBL" id="MFB9991540.1"/>
    </source>
</evidence>
<organism evidence="1 2">
    <name type="scientific">Deinococcus oregonensis</name>
    <dbReference type="NCBI Taxonomy" id="1805970"/>
    <lineage>
        <taxon>Bacteria</taxon>
        <taxon>Thermotogati</taxon>
        <taxon>Deinococcota</taxon>
        <taxon>Deinococci</taxon>
        <taxon>Deinococcales</taxon>
        <taxon>Deinococcaceae</taxon>
        <taxon>Deinococcus</taxon>
    </lineage>
</organism>
<evidence type="ECO:0000313" key="2">
    <source>
        <dbReference type="Proteomes" id="UP001589733"/>
    </source>
</evidence>
<name>A0ABV6AVU2_9DEIO</name>
<dbReference type="RefSeq" id="WP_380006742.1">
    <property type="nucleotide sequence ID" value="NZ_JBHLYR010000020.1"/>
</dbReference>